<gene>
    <name evidence="1" type="ORF">AbraCBS73388_011274</name>
</gene>
<sequence>MDQFRKAYSEDITNIMCVVRSPEQTYFEDWGTELPITDFSTGFKGATNTELRAFTRAKIAELGARGEAGSLEPNWIAVMDERSLRDETVVMHFGKELSTWVQDLEDAEDPFEISDNADIEGDDIWWKWRVPFAGAQQVYNSVDCGDPPMIQLYSRPEFVGPDGVVNVDIIRDKIYGNRRTNPPQDALR</sequence>
<dbReference type="Proteomes" id="UP001143548">
    <property type="component" value="Unassembled WGS sequence"/>
</dbReference>
<comment type="caution">
    <text evidence="1">The sequence shown here is derived from an EMBL/GenBank/DDBJ whole genome shotgun (WGS) entry which is preliminary data.</text>
</comment>
<dbReference type="AlphaFoldDB" id="A0A9W5Z2X0"/>
<evidence type="ECO:0000313" key="1">
    <source>
        <dbReference type="EMBL" id="GKZ28125.1"/>
    </source>
</evidence>
<dbReference type="EMBL" id="BROQ01000867">
    <property type="protein sequence ID" value="GKZ28125.1"/>
    <property type="molecule type" value="Genomic_DNA"/>
</dbReference>
<evidence type="ECO:0000313" key="2">
    <source>
        <dbReference type="Proteomes" id="UP001143548"/>
    </source>
</evidence>
<reference evidence="1" key="1">
    <citation type="submission" date="2022-07" db="EMBL/GenBank/DDBJ databases">
        <title>Taxonomy of Aspergillus series Nigri: significant species reduction supported by multi-species coalescent approaches.</title>
        <authorList>
            <person name="Bian C."/>
            <person name="Kusuya Y."/>
            <person name="Sklenar F."/>
            <person name="D'hooge E."/>
            <person name="Yaguchi T."/>
            <person name="Takahashi H."/>
            <person name="Hubka V."/>
        </authorList>
    </citation>
    <scope>NUCLEOTIDE SEQUENCE</scope>
    <source>
        <strain evidence="1">CBS 733.88</strain>
    </source>
</reference>
<protein>
    <submittedName>
        <fullName evidence="1">Uncharacterized protein</fullName>
    </submittedName>
</protein>
<organism evidence="1 2">
    <name type="scientific">Aspergillus brasiliensis</name>
    <dbReference type="NCBI Taxonomy" id="319629"/>
    <lineage>
        <taxon>Eukaryota</taxon>
        <taxon>Fungi</taxon>
        <taxon>Dikarya</taxon>
        <taxon>Ascomycota</taxon>
        <taxon>Pezizomycotina</taxon>
        <taxon>Eurotiomycetes</taxon>
        <taxon>Eurotiomycetidae</taxon>
        <taxon>Eurotiales</taxon>
        <taxon>Aspergillaceae</taxon>
        <taxon>Aspergillus</taxon>
        <taxon>Aspergillus subgen. Circumdati</taxon>
    </lineage>
</organism>
<name>A0A9W5Z2X0_9EURO</name>
<accession>A0A9W5Z2X0</accession>
<proteinExistence type="predicted"/>